<accession>A0A178MQK9</accession>
<keyword evidence="15" id="KW-0282">Flagellum</keyword>
<dbReference type="GO" id="GO:0009306">
    <property type="term" value="P:protein secretion"/>
    <property type="evidence" value="ECO:0007669"/>
    <property type="project" value="InterPro"/>
</dbReference>
<feature type="transmembrane region" description="Helical" evidence="13">
    <location>
        <begin position="192"/>
        <end position="210"/>
    </location>
</feature>
<dbReference type="GO" id="GO:0044780">
    <property type="term" value="P:bacterial-type flagellum assembly"/>
    <property type="evidence" value="ECO:0007669"/>
    <property type="project" value="InterPro"/>
</dbReference>
<evidence type="ECO:0000256" key="5">
    <source>
        <dbReference type="ARBA" id="ARBA00022475"/>
    </source>
</evidence>
<dbReference type="PANTHER" id="PTHR30531:SF12">
    <property type="entry name" value="FLAGELLAR BIOSYNTHETIC PROTEIN FLHB"/>
    <property type="match status" value="1"/>
</dbReference>
<dbReference type="OrthoDB" id="9807950at2"/>
<proteinExistence type="inferred from homology"/>
<keyword evidence="4 13" id="KW-0813">Transport</keyword>
<reference evidence="15 16" key="1">
    <citation type="submission" date="2016-04" db="EMBL/GenBank/DDBJ databases">
        <title>Draft genome sequence of freshwater magnetotactic bacteria Magnetospirillum marisnigri SP-1 and Magnetospirillum moscoviense BB-1.</title>
        <authorList>
            <person name="Koziaeva V."/>
            <person name="Dziuba M.V."/>
            <person name="Ivanov T.M."/>
            <person name="Kuznetsov B."/>
            <person name="Grouzdev D.S."/>
        </authorList>
    </citation>
    <scope>NUCLEOTIDE SEQUENCE [LARGE SCALE GENOMIC DNA]</scope>
    <source>
        <strain evidence="15 16">SP-1</strain>
    </source>
</reference>
<dbReference type="Gene3D" id="3.40.1690.10">
    <property type="entry name" value="secretion proteins EscU"/>
    <property type="match status" value="1"/>
</dbReference>
<organism evidence="15 16">
    <name type="scientific">Paramagnetospirillum marisnigri</name>
    <dbReference type="NCBI Taxonomy" id="1285242"/>
    <lineage>
        <taxon>Bacteria</taxon>
        <taxon>Pseudomonadati</taxon>
        <taxon>Pseudomonadota</taxon>
        <taxon>Alphaproteobacteria</taxon>
        <taxon>Rhodospirillales</taxon>
        <taxon>Magnetospirillaceae</taxon>
        <taxon>Paramagnetospirillum</taxon>
    </lineage>
</organism>
<evidence type="ECO:0000256" key="11">
    <source>
        <dbReference type="ARBA" id="ARBA00023225"/>
    </source>
</evidence>
<evidence type="ECO:0000313" key="16">
    <source>
        <dbReference type="Proteomes" id="UP000078428"/>
    </source>
</evidence>
<comment type="caution">
    <text evidence="15">The sequence shown here is derived from an EMBL/GenBank/DDBJ whole genome shotgun (WGS) entry which is preliminary data.</text>
</comment>
<dbReference type="NCBIfam" id="TIGR00328">
    <property type="entry name" value="flhB"/>
    <property type="match status" value="1"/>
</dbReference>
<evidence type="ECO:0000256" key="3">
    <source>
        <dbReference type="ARBA" id="ARBA00021622"/>
    </source>
</evidence>
<keyword evidence="8 13" id="KW-0653">Protein transport</keyword>
<dbReference type="PRINTS" id="PR00950">
    <property type="entry name" value="TYPE3IMSPROT"/>
</dbReference>
<dbReference type="Pfam" id="PF01312">
    <property type="entry name" value="Bac_export_2"/>
    <property type="match status" value="1"/>
</dbReference>
<dbReference type="SUPFAM" id="SSF160544">
    <property type="entry name" value="EscU C-terminal domain-like"/>
    <property type="match status" value="1"/>
</dbReference>
<keyword evidence="15" id="KW-0966">Cell projection</keyword>
<keyword evidence="7 13" id="KW-1005">Bacterial flagellum biogenesis</keyword>
<keyword evidence="10 13" id="KW-0472">Membrane</keyword>
<evidence type="ECO:0000256" key="8">
    <source>
        <dbReference type="ARBA" id="ARBA00022927"/>
    </source>
</evidence>
<keyword evidence="15" id="KW-0969">Cilium</keyword>
<dbReference type="Proteomes" id="UP000078428">
    <property type="component" value="Unassembled WGS sequence"/>
</dbReference>
<keyword evidence="11 13" id="KW-1006">Bacterial flagellum protein export</keyword>
<evidence type="ECO:0000313" key="15">
    <source>
        <dbReference type="EMBL" id="OAN50234.1"/>
    </source>
</evidence>
<evidence type="ECO:0000256" key="13">
    <source>
        <dbReference type="RuleBase" id="RU364091"/>
    </source>
</evidence>
<keyword evidence="6 13" id="KW-0812">Transmembrane</keyword>
<keyword evidence="9 13" id="KW-1133">Transmembrane helix</keyword>
<feature type="transmembrane region" description="Helical" evidence="13">
    <location>
        <begin position="91"/>
        <end position="116"/>
    </location>
</feature>
<evidence type="ECO:0000256" key="10">
    <source>
        <dbReference type="ARBA" id="ARBA00023136"/>
    </source>
</evidence>
<dbReference type="GO" id="GO:0005886">
    <property type="term" value="C:plasma membrane"/>
    <property type="evidence" value="ECO:0007669"/>
    <property type="project" value="UniProtKB-SubCell"/>
</dbReference>
<keyword evidence="5 13" id="KW-1003">Cell membrane</keyword>
<feature type="transmembrane region" description="Helical" evidence="13">
    <location>
        <begin position="34"/>
        <end position="53"/>
    </location>
</feature>
<name>A0A178MQK9_9PROT</name>
<dbReference type="InterPro" id="IPR006136">
    <property type="entry name" value="FlhB"/>
</dbReference>
<sequence>MSGDDSDKTEEPTGRKLSGARDEGQVAQSQEIKLWTGLVGVLVIISMMSPYIGRDVVKMMLPFIEHPHEIGVDRDTLGVVLVEQLKGVISILLMPLALMMLLGIVSNISQVGLMWVTKGLTPSLDKFSPMKGIKRIFSAKNLVDFAKSVIKIGVIGFIIYLLLKSRINDFVALAAVDIFAMLTYLRSTAIQLIMTIILIVTALAAADWFYQRWSFMQGMRMTKQEVKDEHKQSEGDPMIKSRLRSLRMQRARQRMMAAVPSASVVITNPTHYAVALKYDMEAMGAPVLVAKGADLVAKRIRELADENEVPIVENPPLARALFATVELDQEVPPEHYKAVAEVIGYVMKLKGRLAN</sequence>
<dbReference type="AlphaFoldDB" id="A0A178MQK9"/>
<evidence type="ECO:0000256" key="6">
    <source>
        <dbReference type="ARBA" id="ARBA00022692"/>
    </source>
</evidence>
<evidence type="ECO:0000256" key="12">
    <source>
        <dbReference type="ARBA" id="ARBA00025078"/>
    </source>
</evidence>
<feature type="region of interest" description="Disordered" evidence="14">
    <location>
        <begin position="1"/>
        <end position="24"/>
    </location>
</feature>
<comment type="function">
    <text evidence="12 13">Required for formation of the rod structure in the basal body of the flagellar apparatus. Together with FliI and FliH, may constitute the export apparatus of flagellin.</text>
</comment>
<dbReference type="FunFam" id="3.40.1690.10:FF:000001">
    <property type="entry name" value="Flagellar biosynthetic protein FlhB"/>
    <property type="match status" value="1"/>
</dbReference>
<evidence type="ECO:0000256" key="2">
    <source>
        <dbReference type="ARBA" id="ARBA00010690"/>
    </source>
</evidence>
<dbReference type="RefSeq" id="WP_068492598.1">
    <property type="nucleotide sequence ID" value="NZ_LWQT01000055.1"/>
</dbReference>
<evidence type="ECO:0000256" key="14">
    <source>
        <dbReference type="SAM" id="MobiDB-lite"/>
    </source>
</evidence>
<keyword evidence="16" id="KW-1185">Reference proteome</keyword>
<evidence type="ECO:0000256" key="7">
    <source>
        <dbReference type="ARBA" id="ARBA00022795"/>
    </source>
</evidence>
<evidence type="ECO:0000256" key="4">
    <source>
        <dbReference type="ARBA" id="ARBA00022448"/>
    </source>
</evidence>
<dbReference type="Gene3D" id="6.10.250.2080">
    <property type="match status" value="1"/>
</dbReference>
<evidence type="ECO:0000256" key="9">
    <source>
        <dbReference type="ARBA" id="ARBA00022989"/>
    </source>
</evidence>
<dbReference type="InterPro" id="IPR029025">
    <property type="entry name" value="T3SS_substrate_exporter_C"/>
</dbReference>
<gene>
    <name evidence="13" type="primary">flhB</name>
    <name evidence="15" type="ORF">A6A04_02180</name>
</gene>
<comment type="similarity">
    <text evidence="2 13">Belongs to the type III secretion exporter family.</text>
</comment>
<feature type="transmembrane region" description="Helical" evidence="13">
    <location>
        <begin position="145"/>
        <end position="163"/>
    </location>
</feature>
<comment type="subcellular location">
    <subcellularLocation>
        <location evidence="1">Cell membrane</location>
        <topology evidence="1">Multi-pass membrane protein</topology>
    </subcellularLocation>
</comment>
<protein>
    <recommendedName>
        <fullName evidence="3 13">Flagellar biosynthetic protein FlhB</fullName>
    </recommendedName>
</protein>
<evidence type="ECO:0000256" key="1">
    <source>
        <dbReference type="ARBA" id="ARBA00004651"/>
    </source>
</evidence>
<dbReference type="InterPro" id="IPR006135">
    <property type="entry name" value="T3SS_substrate_exporter"/>
</dbReference>
<dbReference type="EMBL" id="LWQT01000055">
    <property type="protein sequence ID" value="OAN50234.1"/>
    <property type="molecule type" value="Genomic_DNA"/>
</dbReference>
<dbReference type="STRING" id="1285242.A6A04_02180"/>
<dbReference type="PANTHER" id="PTHR30531">
    <property type="entry name" value="FLAGELLAR BIOSYNTHETIC PROTEIN FLHB"/>
    <property type="match status" value="1"/>
</dbReference>